<reference evidence="2" key="1">
    <citation type="submission" date="2016-11" db="EMBL/GenBank/DDBJ databases">
        <authorList>
            <person name="Varghese N."/>
            <person name="Submissions S."/>
        </authorList>
    </citation>
    <scope>NUCLEOTIDE SEQUENCE [LARGE SCALE GENOMIC DNA]</scope>
    <source>
        <strain evidence="2">DSM 10349</strain>
    </source>
</reference>
<dbReference type="EMBL" id="FRAR01000036">
    <property type="protein sequence ID" value="SHK98769.1"/>
    <property type="molecule type" value="Genomic_DNA"/>
</dbReference>
<keyword evidence="2" id="KW-1185">Reference proteome</keyword>
<evidence type="ECO:0000313" key="1">
    <source>
        <dbReference type="EMBL" id="SHK98769.1"/>
    </source>
</evidence>
<dbReference type="AlphaFoldDB" id="A0A1M6WYV6"/>
<accession>A0A1M6WYV6</accession>
<dbReference type="Proteomes" id="UP000183997">
    <property type="component" value="Unassembled WGS sequence"/>
</dbReference>
<name>A0A1M6WYV6_9FIRM</name>
<protein>
    <submittedName>
        <fullName evidence="1">Uncharacterized protein</fullName>
    </submittedName>
</protein>
<organism evidence="1 2">
    <name type="scientific">Desulforamulus aeronauticus DSM 10349</name>
    <dbReference type="NCBI Taxonomy" id="1121421"/>
    <lineage>
        <taxon>Bacteria</taxon>
        <taxon>Bacillati</taxon>
        <taxon>Bacillota</taxon>
        <taxon>Clostridia</taxon>
        <taxon>Eubacteriales</taxon>
        <taxon>Peptococcaceae</taxon>
        <taxon>Desulforamulus</taxon>
    </lineage>
</organism>
<dbReference type="STRING" id="1121421.SAMN02745123_03819"/>
<evidence type="ECO:0000313" key="2">
    <source>
        <dbReference type="Proteomes" id="UP000183997"/>
    </source>
</evidence>
<gene>
    <name evidence="1" type="ORF">SAMN02745123_03819</name>
</gene>
<proteinExistence type="predicted"/>
<sequence length="111" mass="12573">MMEKSRSDPAFQGEEVETGSFFKVWLSEVLSGVAILKNSRCSRGFLPLQRNRYRTSIPVPVISGLLAIWVVPRNLAFRPLEDEVLFYLPLGEQSRTLLRWAYVVNLGGTAE</sequence>